<evidence type="ECO:0000313" key="1">
    <source>
        <dbReference type="EMBL" id="XDV71496.1"/>
    </source>
</evidence>
<accession>A0AB39YRF4</accession>
<organism evidence="1">
    <name type="scientific">Paenarthrobacter sp. AMU7</name>
    <dbReference type="NCBI Taxonomy" id="3162492"/>
    <lineage>
        <taxon>Bacteria</taxon>
        <taxon>Bacillati</taxon>
        <taxon>Actinomycetota</taxon>
        <taxon>Actinomycetes</taxon>
        <taxon>Micrococcales</taxon>
        <taxon>Micrococcaceae</taxon>
        <taxon>Paenarthrobacter</taxon>
    </lineage>
</organism>
<dbReference type="AlphaFoldDB" id="A0AB39YRF4"/>
<protein>
    <recommendedName>
        <fullName evidence="2">DNA-binding response regulator</fullName>
    </recommendedName>
</protein>
<reference evidence="1" key="1">
    <citation type="submission" date="2024-07" db="EMBL/GenBank/DDBJ databases">
        <authorList>
            <person name="Li J."/>
            <person name="Wei H."/>
            <person name="Ma J."/>
        </authorList>
    </citation>
    <scope>NUCLEOTIDE SEQUENCE</scope>
    <source>
        <strain evidence="1">AMU7</strain>
    </source>
</reference>
<dbReference type="SUPFAM" id="SSF52172">
    <property type="entry name" value="CheY-like"/>
    <property type="match status" value="1"/>
</dbReference>
<dbReference type="RefSeq" id="WP_280624982.1">
    <property type="nucleotide sequence ID" value="NZ_CP165735.1"/>
</dbReference>
<sequence>MDIIEDHAVVLESLSVWLEENTEGIKVVGRYPSWAELVPNLGALSDVVILDVLLGDSIPLPAKISALISAGPQVVVCSAVTDPAVIRQAYAGTGLYSQDRRRQGP</sequence>
<name>A0AB39YRF4_9MICC</name>
<dbReference type="EMBL" id="CP165735">
    <property type="protein sequence ID" value="XDV71496.1"/>
    <property type="molecule type" value="Genomic_DNA"/>
</dbReference>
<dbReference type="InterPro" id="IPR011006">
    <property type="entry name" value="CheY-like_superfamily"/>
</dbReference>
<proteinExistence type="predicted"/>
<evidence type="ECO:0008006" key="2">
    <source>
        <dbReference type="Google" id="ProtNLM"/>
    </source>
</evidence>
<gene>
    <name evidence="1" type="ORF">ABQM86_21485</name>
</gene>